<proteinExistence type="predicted"/>
<keyword evidence="1" id="KW-0812">Transmembrane</keyword>
<evidence type="ECO:0000256" key="1">
    <source>
        <dbReference type="SAM" id="Phobius"/>
    </source>
</evidence>
<gene>
    <name evidence="2" type="ORF">ACOF00016_LOCUS4261</name>
</gene>
<dbReference type="AlphaFoldDB" id="A0A7S3KZQ5"/>
<feature type="transmembrane region" description="Helical" evidence="1">
    <location>
        <begin position="150"/>
        <end position="168"/>
    </location>
</feature>
<feature type="transmembrane region" description="Helical" evidence="1">
    <location>
        <begin position="108"/>
        <end position="130"/>
    </location>
</feature>
<name>A0A7S3KZQ5_9STRA</name>
<organism evidence="2">
    <name type="scientific">Amphora coffeiformis</name>
    <dbReference type="NCBI Taxonomy" id="265554"/>
    <lineage>
        <taxon>Eukaryota</taxon>
        <taxon>Sar</taxon>
        <taxon>Stramenopiles</taxon>
        <taxon>Ochrophyta</taxon>
        <taxon>Bacillariophyta</taxon>
        <taxon>Bacillariophyceae</taxon>
        <taxon>Bacillariophycidae</taxon>
        <taxon>Thalassiophysales</taxon>
        <taxon>Catenulaceae</taxon>
        <taxon>Amphora</taxon>
    </lineage>
</organism>
<keyword evidence="1" id="KW-1133">Transmembrane helix</keyword>
<accession>A0A7S3KZQ5</accession>
<feature type="transmembrane region" description="Helical" evidence="1">
    <location>
        <begin position="175"/>
        <end position="196"/>
    </location>
</feature>
<dbReference type="EMBL" id="HBIM01004993">
    <property type="protein sequence ID" value="CAE0406379.1"/>
    <property type="molecule type" value="Transcribed_RNA"/>
</dbReference>
<reference evidence="2" key="1">
    <citation type="submission" date="2021-01" db="EMBL/GenBank/DDBJ databases">
        <authorList>
            <person name="Corre E."/>
            <person name="Pelletier E."/>
            <person name="Niang G."/>
            <person name="Scheremetjew M."/>
            <person name="Finn R."/>
            <person name="Kale V."/>
            <person name="Holt S."/>
            <person name="Cochrane G."/>
            <person name="Meng A."/>
            <person name="Brown T."/>
            <person name="Cohen L."/>
        </authorList>
    </citation>
    <scope>NUCLEOTIDE SEQUENCE</scope>
    <source>
        <strain evidence="2">CCMP127</strain>
    </source>
</reference>
<protein>
    <submittedName>
        <fullName evidence="2">Uncharacterized protein</fullName>
    </submittedName>
</protein>
<evidence type="ECO:0000313" key="2">
    <source>
        <dbReference type="EMBL" id="CAE0406379.1"/>
    </source>
</evidence>
<keyword evidence="1" id="KW-0472">Membrane</keyword>
<sequence>MQQEKSYDSHNNRIHNVYGCLLPCLVSCRIYTQLLSVRMDGRGGRHGIECRAANETTAPALDPLSIPVRCFLESDNDDTDKQQQQHQVSVSSQTTAIWYLRQLQFASWLTLCQFHLVAMTLGMMCVSGVWRIVYTVDDDNEDIADNEPVAVAILVGAISTACVLRIHLWDHASAVQWIMTGRFGVLLVGLFTHVSYQTNLPNDFGWDPHDSQHDE</sequence>